<dbReference type="RefSeq" id="WP_185175924.1">
    <property type="nucleotide sequence ID" value="NZ_CP059404.1"/>
</dbReference>
<dbReference type="Pfam" id="PF04186">
    <property type="entry name" value="FxsA"/>
    <property type="match status" value="1"/>
</dbReference>
<proteinExistence type="predicted"/>
<dbReference type="GO" id="GO:0016020">
    <property type="term" value="C:membrane"/>
    <property type="evidence" value="ECO:0007669"/>
    <property type="project" value="InterPro"/>
</dbReference>
<evidence type="ECO:0000313" key="4">
    <source>
        <dbReference type="Proteomes" id="UP000515743"/>
    </source>
</evidence>
<dbReference type="KEGG" id="cik:H0194_00265"/>
<gene>
    <name evidence="3" type="ORF">H0194_00265</name>
</gene>
<protein>
    <submittedName>
        <fullName evidence="3">FxsA family protein</fullName>
    </submittedName>
</protein>
<keyword evidence="4" id="KW-1185">Reference proteome</keyword>
<evidence type="ECO:0000256" key="1">
    <source>
        <dbReference type="SAM" id="MobiDB-lite"/>
    </source>
</evidence>
<accession>A0A7G7CPN4</accession>
<dbReference type="AlphaFoldDB" id="A0A7G7CPN4"/>
<organism evidence="3 4">
    <name type="scientific">Corynebacterium incognita</name>
    <dbReference type="NCBI Taxonomy" id="2754725"/>
    <lineage>
        <taxon>Bacteria</taxon>
        <taxon>Bacillati</taxon>
        <taxon>Actinomycetota</taxon>
        <taxon>Actinomycetes</taxon>
        <taxon>Mycobacteriales</taxon>
        <taxon>Corynebacteriaceae</taxon>
        <taxon>Corynebacterium</taxon>
    </lineage>
</organism>
<evidence type="ECO:0000256" key="2">
    <source>
        <dbReference type="SAM" id="Phobius"/>
    </source>
</evidence>
<feature type="compositionally biased region" description="Basic and acidic residues" evidence="1">
    <location>
        <begin position="198"/>
        <end position="220"/>
    </location>
</feature>
<dbReference type="Proteomes" id="UP000515743">
    <property type="component" value="Chromosome"/>
</dbReference>
<dbReference type="NCBIfam" id="NF008528">
    <property type="entry name" value="PRK11463.1-2"/>
    <property type="match status" value="1"/>
</dbReference>
<feature type="transmembrane region" description="Helical" evidence="2">
    <location>
        <begin position="78"/>
        <end position="104"/>
    </location>
</feature>
<evidence type="ECO:0000313" key="3">
    <source>
        <dbReference type="EMBL" id="QNE89550.1"/>
    </source>
</evidence>
<keyword evidence="2" id="KW-0812">Transmembrane</keyword>
<dbReference type="InterPro" id="IPR007313">
    <property type="entry name" value="FxsA"/>
</dbReference>
<feature type="region of interest" description="Disordered" evidence="1">
    <location>
        <begin position="149"/>
        <end position="220"/>
    </location>
</feature>
<dbReference type="EMBL" id="CP059404">
    <property type="protein sequence ID" value="QNE89550.1"/>
    <property type="molecule type" value="Genomic_DNA"/>
</dbReference>
<feature type="transmembrane region" description="Helical" evidence="2">
    <location>
        <begin position="26"/>
        <end position="46"/>
    </location>
</feature>
<name>A0A7G7CPN4_9CORY</name>
<feature type="compositionally biased region" description="Acidic residues" evidence="1">
    <location>
        <begin position="188"/>
        <end position="197"/>
    </location>
</feature>
<keyword evidence="2" id="KW-1133">Transmembrane helix</keyword>
<dbReference type="PANTHER" id="PTHR35335:SF1">
    <property type="entry name" value="UPF0716 PROTEIN FXSA"/>
    <property type="match status" value="1"/>
</dbReference>
<reference evidence="3 4" key="1">
    <citation type="submission" date="2020-07" db="EMBL/GenBank/DDBJ databases">
        <title>Complete genome and description of Corynebacterium incognita strain Marseille-Q3630 sp. nov.</title>
        <authorList>
            <person name="Boxberger M."/>
        </authorList>
    </citation>
    <scope>NUCLEOTIDE SEQUENCE [LARGE SCALE GENOMIC DNA]</scope>
    <source>
        <strain evidence="3 4">Marseille-Q3630</strain>
    </source>
</reference>
<sequence>MPAVLFFLYLICEALAFWLVSAWIGTGWALVAFFATMFMGMVWAGFEIRRLMSSQVVRGPSGHLQVAPNHPGRTASNLGLTVAGGALVSAPGFVSFVLGALLIFPPTRALIRRGLARGMFRSLENMGVRLYEASPMSQHHDFYGSFADGEEQARSRSGNPGWHPSQAPVPQPGEQSNGRRFVKGNGGVDDDLVIEEEEIRKWSENARPEDFGDDGKRDNN</sequence>
<dbReference type="PANTHER" id="PTHR35335">
    <property type="entry name" value="UPF0716 PROTEIN FXSA"/>
    <property type="match status" value="1"/>
</dbReference>
<keyword evidence="2" id="KW-0472">Membrane</keyword>